<sequence>MWVTCLFPEFRCLKGFVLKTRILASQLVVALAVSGIAPSAIAATVGPNGGRMSIAPNGFCTVALNSQEAETYATWFNLRAKAVYAKAAVEAFERLYPGTDQLAQEFREEPSLAKLVDAHANHAYSELSVLGERQDQTEERYVARLQQLGLEVGAAKHLVGELTEAAIAEARPKAKPSDMAEREMSAPSHEDAAVVRGKRVNRQDFEDAAWGAFVAEANLSGGERSKFRETFLAVKDVQLAVGATTAYLEVDMQARVACADGGNLKVKYPASVEELEKWNIDSLRGPGAPGGLDDSGSTVEGGVLTAVTIAVGVLAALGIAVAFGAPMLGIQLPGLPTLPF</sequence>
<evidence type="ECO:0000313" key="3">
    <source>
        <dbReference type="EMBL" id="SIQ50126.1"/>
    </source>
</evidence>
<gene>
    <name evidence="3" type="ORF">SAMN05421802_11641</name>
</gene>
<dbReference type="EMBL" id="FTMH01000016">
    <property type="protein sequence ID" value="SIQ50126.1"/>
    <property type="molecule type" value="Genomic_DNA"/>
</dbReference>
<evidence type="ECO:0000256" key="2">
    <source>
        <dbReference type="SAM" id="Phobius"/>
    </source>
</evidence>
<name>A0A9X8R5R0_9CORY</name>
<keyword evidence="2" id="KW-0812">Transmembrane</keyword>
<dbReference type="Proteomes" id="UP000185547">
    <property type="component" value="Unassembled WGS sequence"/>
</dbReference>
<protein>
    <submittedName>
        <fullName evidence="3">Uncharacterized protein</fullName>
    </submittedName>
</protein>
<feature type="region of interest" description="Disordered" evidence="1">
    <location>
        <begin position="170"/>
        <end position="193"/>
    </location>
</feature>
<evidence type="ECO:0000256" key="1">
    <source>
        <dbReference type="SAM" id="MobiDB-lite"/>
    </source>
</evidence>
<keyword evidence="2" id="KW-1133">Transmembrane helix</keyword>
<proteinExistence type="predicted"/>
<organism evidence="3 4">
    <name type="scientific">Corynebacterium afermentans</name>
    <dbReference type="NCBI Taxonomy" id="38286"/>
    <lineage>
        <taxon>Bacteria</taxon>
        <taxon>Bacillati</taxon>
        <taxon>Actinomycetota</taxon>
        <taxon>Actinomycetes</taxon>
        <taxon>Mycobacteriales</taxon>
        <taxon>Corynebacteriaceae</taxon>
        <taxon>Corynebacterium</taxon>
    </lineage>
</organism>
<keyword evidence="2" id="KW-0472">Membrane</keyword>
<accession>A0A9X8R5R0</accession>
<evidence type="ECO:0000313" key="4">
    <source>
        <dbReference type="Proteomes" id="UP000185547"/>
    </source>
</evidence>
<reference evidence="3 4" key="1">
    <citation type="submission" date="2017-01" db="EMBL/GenBank/DDBJ databases">
        <authorList>
            <person name="Varghese N."/>
            <person name="Submissions S."/>
        </authorList>
    </citation>
    <scope>NUCLEOTIDE SEQUENCE [LARGE SCALE GENOMIC DNA]</scope>
    <source>
        <strain evidence="3 4">DSM 44280</strain>
    </source>
</reference>
<dbReference type="AlphaFoldDB" id="A0A9X8R5R0"/>
<feature type="transmembrane region" description="Helical" evidence="2">
    <location>
        <begin position="303"/>
        <end position="325"/>
    </location>
</feature>
<comment type="caution">
    <text evidence="3">The sequence shown here is derived from an EMBL/GenBank/DDBJ whole genome shotgun (WGS) entry which is preliminary data.</text>
</comment>
<keyword evidence="4" id="KW-1185">Reference proteome</keyword>